<reference evidence="4" key="1">
    <citation type="journal article" date="2019" name="Int. J. Syst. Evol. Microbiol.">
        <title>The Global Catalogue of Microorganisms (GCM) 10K type strain sequencing project: providing services to taxonomists for standard genome sequencing and annotation.</title>
        <authorList>
            <consortium name="The Broad Institute Genomics Platform"/>
            <consortium name="The Broad Institute Genome Sequencing Center for Infectious Disease"/>
            <person name="Wu L."/>
            <person name="Ma J."/>
        </authorList>
    </citation>
    <scope>NUCLEOTIDE SEQUENCE [LARGE SCALE GENOMIC DNA]</scope>
    <source>
        <strain evidence="4">KCTC 42447</strain>
    </source>
</reference>
<dbReference type="Pfam" id="PF04016">
    <property type="entry name" value="DUF364"/>
    <property type="match status" value="1"/>
</dbReference>
<organism evidence="3 4">
    <name type="scientific">Stutzerimonas tarimensis</name>
    <dbReference type="NCBI Taxonomy" id="1507735"/>
    <lineage>
        <taxon>Bacteria</taxon>
        <taxon>Pseudomonadati</taxon>
        <taxon>Pseudomonadota</taxon>
        <taxon>Gammaproteobacteria</taxon>
        <taxon>Pseudomonadales</taxon>
        <taxon>Pseudomonadaceae</taxon>
        <taxon>Stutzerimonas</taxon>
    </lineage>
</organism>
<dbReference type="SUPFAM" id="SSF159713">
    <property type="entry name" value="Dhaf3308-like"/>
    <property type="match status" value="1"/>
</dbReference>
<dbReference type="Gene3D" id="3.40.50.11590">
    <property type="match status" value="1"/>
</dbReference>
<comment type="caution">
    <text evidence="3">The sequence shown here is derived from an EMBL/GenBank/DDBJ whole genome shotgun (WGS) entry which is preliminary data.</text>
</comment>
<feature type="domain" description="DUF4213" evidence="2">
    <location>
        <begin position="5"/>
        <end position="84"/>
    </location>
</feature>
<feature type="domain" description="Putative heavy-metal chelation" evidence="1">
    <location>
        <begin position="109"/>
        <end position="243"/>
    </location>
</feature>
<accession>A0ABV7T7Y4</accession>
<evidence type="ECO:0000259" key="2">
    <source>
        <dbReference type="Pfam" id="PF13938"/>
    </source>
</evidence>
<dbReference type="InterPro" id="IPR007161">
    <property type="entry name" value="DUF364"/>
</dbReference>
<dbReference type="InterPro" id="IPR025251">
    <property type="entry name" value="DUF4213"/>
</dbReference>
<dbReference type="Pfam" id="PF13938">
    <property type="entry name" value="DUF4213"/>
    <property type="match status" value="1"/>
</dbReference>
<dbReference type="Proteomes" id="UP001595630">
    <property type="component" value="Unassembled WGS sequence"/>
</dbReference>
<dbReference type="RefSeq" id="WP_386364820.1">
    <property type="nucleotide sequence ID" value="NZ_JBHRXZ010000022.1"/>
</dbReference>
<gene>
    <name evidence="3" type="ORF">ACFOMF_11280</name>
</gene>
<dbReference type="EMBL" id="JBHRXZ010000022">
    <property type="protein sequence ID" value="MFC3608362.1"/>
    <property type="molecule type" value="Genomic_DNA"/>
</dbReference>
<evidence type="ECO:0000313" key="3">
    <source>
        <dbReference type="EMBL" id="MFC3608362.1"/>
    </source>
</evidence>
<keyword evidence="4" id="KW-1185">Reference proteome</keyword>
<proteinExistence type="predicted"/>
<name>A0ABV7T7Y4_9GAMM</name>
<evidence type="ECO:0000259" key="1">
    <source>
        <dbReference type="Pfam" id="PF04016"/>
    </source>
</evidence>
<dbReference type="Gene3D" id="3.30.390.100">
    <property type="match status" value="1"/>
</dbReference>
<evidence type="ECO:0000313" key="4">
    <source>
        <dbReference type="Proteomes" id="UP001595630"/>
    </source>
</evidence>
<protein>
    <submittedName>
        <fullName evidence="3">Rossmann-like domain-containing protein</fullName>
    </submittedName>
</protein>
<sequence length="248" mass="27154">MTPLYDWLLAEASSVAPVDEVTMGLSWTSAVVAGRMGFAFSPSQAPRTLPWSGTLRGQGSDRLRPWLLSWNEAEAAVGLAVFNASHRMAGCLDEARALQLDVPGQLAVFAHFRSRLQGRRVVVIGRYPGLDRLWHDLPYSCLERRPGEQDLPDTAAEYLLPQADWVFLTASSLLNKTLPRLLELSAHAQVVLMGPSLPWLAGWQAYGVDYLAGVRVLDPVAARQVIAEGGGTRLFQGPVEYALLEFTA</sequence>